<dbReference type="Gene3D" id="1.10.10.10">
    <property type="entry name" value="Winged helix-like DNA-binding domain superfamily/Winged helix DNA-binding domain"/>
    <property type="match status" value="1"/>
</dbReference>
<dbReference type="PROSITE" id="PS51755">
    <property type="entry name" value="OMPR_PHOB"/>
    <property type="match status" value="1"/>
</dbReference>
<evidence type="ECO:0000256" key="1">
    <source>
        <dbReference type="ARBA" id="ARBA00018672"/>
    </source>
</evidence>
<dbReference type="EMBL" id="DVFT01000031">
    <property type="protein sequence ID" value="HIQ95394.1"/>
    <property type="molecule type" value="Genomic_DNA"/>
</dbReference>
<evidence type="ECO:0000313" key="10">
    <source>
        <dbReference type="EMBL" id="HIQ95394.1"/>
    </source>
</evidence>
<dbReference type="InterPro" id="IPR016032">
    <property type="entry name" value="Sig_transdc_resp-reg_C-effctor"/>
</dbReference>
<comment type="function">
    <text evidence="5">May play the central regulatory role in sporulation. It may be an element of the effector pathway responsible for the activation of sporulation genes in response to nutritional stress. Spo0A may act in concert with spo0H (a sigma factor) to control the expression of some genes that are critical to the sporulation process.</text>
</comment>
<evidence type="ECO:0000259" key="8">
    <source>
        <dbReference type="PROSITE" id="PS50110"/>
    </source>
</evidence>
<evidence type="ECO:0000313" key="11">
    <source>
        <dbReference type="Proteomes" id="UP000886886"/>
    </source>
</evidence>
<reference evidence="10" key="1">
    <citation type="submission" date="2020-10" db="EMBL/GenBank/DDBJ databases">
        <authorList>
            <person name="Gilroy R."/>
        </authorList>
    </citation>
    <scope>NUCLEOTIDE SEQUENCE</scope>
    <source>
        <strain evidence="10">ChiSjej3B21-11622</strain>
    </source>
</reference>
<dbReference type="PANTHER" id="PTHR48111">
    <property type="entry name" value="REGULATOR OF RPOS"/>
    <property type="match status" value="1"/>
</dbReference>
<feature type="non-terminal residue" evidence="10">
    <location>
        <position position="1"/>
    </location>
</feature>
<proteinExistence type="predicted"/>
<dbReference type="SMART" id="SM00862">
    <property type="entry name" value="Trans_reg_C"/>
    <property type="match status" value="1"/>
</dbReference>
<dbReference type="PANTHER" id="PTHR48111:SF67">
    <property type="entry name" value="TRANSCRIPTIONAL REGULATORY PROTEIN TCTD"/>
    <property type="match status" value="1"/>
</dbReference>
<dbReference type="PROSITE" id="PS50110">
    <property type="entry name" value="RESPONSE_REGULATORY"/>
    <property type="match status" value="1"/>
</dbReference>
<evidence type="ECO:0000256" key="4">
    <source>
        <dbReference type="ARBA" id="ARBA00023163"/>
    </source>
</evidence>
<evidence type="ECO:0000256" key="5">
    <source>
        <dbReference type="ARBA" id="ARBA00024867"/>
    </source>
</evidence>
<dbReference type="SMART" id="SM00448">
    <property type="entry name" value="REC"/>
    <property type="match status" value="1"/>
</dbReference>
<keyword evidence="4" id="KW-0804">Transcription</keyword>
<keyword evidence="6" id="KW-0597">Phosphoprotein</keyword>
<dbReference type="GO" id="GO:0000976">
    <property type="term" value="F:transcription cis-regulatory region binding"/>
    <property type="evidence" value="ECO:0007669"/>
    <property type="project" value="TreeGrafter"/>
</dbReference>
<dbReference type="Gene3D" id="3.40.50.2300">
    <property type="match status" value="1"/>
</dbReference>
<dbReference type="GO" id="GO:0005829">
    <property type="term" value="C:cytosol"/>
    <property type="evidence" value="ECO:0007669"/>
    <property type="project" value="TreeGrafter"/>
</dbReference>
<feature type="modified residue" description="4-aspartylphosphate" evidence="6">
    <location>
        <position position="44"/>
    </location>
</feature>
<comment type="caution">
    <text evidence="10">The sequence shown here is derived from an EMBL/GenBank/DDBJ whole genome shotgun (WGS) entry which is preliminary data.</text>
</comment>
<protein>
    <recommendedName>
        <fullName evidence="1">Stage 0 sporulation protein A homolog</fullName>
    </recommendedName>
</protein>
<dbReference type="AlphaFoldDB" id="A0A9D0ZTD7"/>
<sequence length="229" mass="25672">QDQSLHQEIVDSLQTTALEIDCAETYAQAISLYARFHYVLVILDLGIPDADGVTIVRRLRQLDQTPILALSAFGSREEEISALNAGTDGYIPIEEKLDQELLLAHASALMRRYLSANTREYAAIQIAGICLKINLNLRKAFLNGENLHLTPLQYSILTSLAEHLGEVVPKEELYQAAWPNDYDIQADASLKFQVKELRKKLRMHGAPEVIETIWGVGYLLCLEDDPRLG</sequence>
<gene>
    <name evidence="10" type="ORF">IAB26_02430</name>
</gene>
<keyword evidence="3 7" id="KW-0238">DNA-binding</keyword>
<dbReference type="SUPFAM" id="SSF52172">
    <property type="entry name" value="CheY-like"/>
    <property type="match status" value="1"/>
</dbReference>
<dbReference type="InterPro" id="IPR039420">
    <property type="entry name" value="WalR-like"/>
</dbReference>
<reference evidence="10" key="2">
    <citation type="journal article" date="2021" name="PeerJ">
        <title>Extensive microbial diversity within the chicken gut microbiome revealed by metagenomics and culture.</title>
        <authorList>
            <person name="Gilroy R."/>
            <person name="Ravi A."/>
            <person name="Getino M."/>
            <person name="Pursley I."/>
            <person name="Horton D.L."/>
            <person name="Alikhan N.F."/>
            <person name="Baker D."/>
            <person name="Gharbi K."/>
            <person name="Hall N."/>
            <person name="Watson M."/>
            <person name="Adriaenssens E.M."/>
            <person name="Foster-Nyarko E."/>
            <person name="Jarju S."/>
            <person name="Secka A."/>
            <person name="Antonio M."/>
            <person name="Oren A."/>
            <person name="Chaudhuri R.R."/>
            <person name="La Ragione R."/>
            <person name="Hildebrand F."/>
            <person name="Pallen M.J."/>
        </authorList>
    </citation>
    <scope>NUCLEOTIDE SEQUENCE</scope>
    <source>
        <strain evidence="10">ChiSjej3B21-11622</strain>
    </source>
</reference>
<dbReference type="GO" id="GO:0032993">
    <property type="term" value="C:protein-DNA complex"/>
    <property type="evidence" value="ECO:0007669"/>
    <property type="project" value="TreeGrafter"/>
</dbReference>
<evidence type="ECO:0000256" key="6">
    <source>
        <dbReference type="PROSITE-ProRule" id="PRU00169"/>
    </source>
</evidence>
<accession>A0A9D0ZTD7</accession>
<dbReference type="Pfam" id="PF00486">
    <property type="entry name" value="Trans_reg_C"/>
    <property type="match status" value="1"/>
</dbReference>
<evidence type="ECO:0000256" key="2">
    <source>
        <dbReference type="ARBA" id="ARBA00023015"/>
    </source>
</evidence>
<evidence type="ECO:0000259" key="9">
    <source>
        <dbReference type="PROSITE" id="PS51755"/>
    </source>
</evidence>
<name>A0A9D0ZTD7_9FIRM</name>
<dbReference type="InterPro" id="IPR011006">
    <property type="entry name" value="CheY-like_superfamily"/>
</dbReference>
<organism evidence="10 11">
    <name type="scientific">Candidatus Limivivens merdigallinarum</name>
    <dbReference type="NCBI Taxonomy" id="2840859"/>
    <lineage>
        <taxon>Bacteria</taxon>
        <taxon>Bacillati</taxon>
        <taxon>Bacillota</taxon>
        <taxon>Clostridia</taxon>
        <taxon>Lachnospirales</taxon>
        <taxon>Lachnospiraceae</taxon>
        <taxon>Lachnospiraceae incertae sedis</taxon>
        <taxon>Candidatus Limivivens</taxon>
    </lineage>
</organism>
<dbReference type="CDD" id="cd00383">
    <property type="entry name" value="trans_reg_C"/>
    <property type="match status" value="1"/>
</dbReference>
<dbReference type="Proteomes" id="UP000886886">
    <property type="component" value="Unassembled WGS sequence"/>
</dbReference>
<dbReference type="InterPro" id="IPR001867">
    <property type="entry name" value="OmpR/PhoB-type_DNA-bd"/>
</dbReference>
<dbReference type="GO" id="GO:0006355">
    <property type="term" value="P:regulation of DNA-templated transcription"/>
    <property type="evidence" value="ECO:0007669"/>
    <property type="project" value="InterPro"/>
</dbReference>
<evidence type="ECO:0000256" key="7">
    <source>
        <dbReference type="PROSITE-ProRule" id="PRU01091"/>
    </source>
</evidence>
<dbReference type="InterPro" id="IPR036388">
    <property type="entry name" value="WH-like_DNA-bd_sf"/>
</dbReference>
<dbReference type="Pfam" id="PF00072">
    <property type="entry name" value="Response_reg"/>
    <property type="match status" value="1"/>
</dbReference>
<feature type="domain" description="Response regulatory" evidence="8">
    <location>
        <begin position="1"/>
        <end position="108"/>
    </location>
</feature>
<feature type="DNA-binding region" description="OmpR/PhoB-type" evidence="7">
    <location>
        <begin position="121"/>
        <end position="222"/>
    </location>
</feature>
<feature type="domain" description="OmpR/PhoB-type" evidence="9">
    <location>
        <begin position="121"/>
        <end position="222"/>
    </location>
</feature>
<dbReference type="InterPro" id="IPR001789">
    <property type="entry name" value="Sig_transdc_resp-reg_receiver"/>
</dbReference>
<dbReference type="GO" id="GO:0000156">
    <property type="term" value="F:phosphorelay response regulator activity"/>
    <property type="evidence" value="ECO:0007669"/>
    <property type="project" value="TreeGrafter"/>
</dbReference>
<keyword evidence="2" id="KW-0805">Transcription regulation</keyword>
<evidence type="ECO:0000256" key="3">
    <source>
        <dbReference type="ARBA" id="ARBA00023125"/>
    </source>
</evidence>
<dbReference type="SUPFAM" id="SSF46894">
    <property type="entry name" value="C-terminal effector domain of the bipartite response regulators"/>
    <property type="match status" value="1"/>
</dbReference>